<reference evidence="6 7" key="1">
    <citation type="journal article" date="2017" name="Int. J. Syst. Evol. Microbiol.">
        <title>Ramlibacter alkalitolerans sp. nov., alkali-tolerant bacterium isolated from soil of ginseng.</title>
        <authorList>
            <person name="Lee D.H."/>
            <person name="Cha C.J."/>
        </authorList>
    </citation>
    <scope>NUCLEOTIDE SEQUENCE [LARGE SCALE GENOMIC DNA]</scope>
    <source>
        <strain evidence="6 7">KACC 19305</strain>
    </source>
</reference>
<keyword evidence="2" id="KW-0813">Transport</keyword>
<comment type="similarity">
    <text evidence="1">Belongs to the bacterial solute-binding protein 5 family.</text>
</comment>
<evidence type="ECO:0000256" key="4">
    <source>
        <dbReference type="SAM" id="SignalP"/>
    </source>
</evidence>
<dbReference type="Gene3D" id="3.90.76.10">
    <property type="entry name" value="Dipeptide-binding Protein, Domain 1"/>
    <property type="match status" value="1"/>
</dbReference>
<evidence type="ECO:0000256" key="3">
    <source>
        <dbReference type="ARBA" id="ARBA00022729"/>
    </source>
</evidence>
<dbReference type="Proteomes" id="UP000622707">
    <property type="component" value="Unassembled WGS sequence"/>
</dbReference>
<evidence type="ECO:0000259" key="5">
    <source>
        <dbReference type="Pfam" id="PF00496"/>
    </source>
</evidence>
<dbReference type="InterPro" id="IPR000914">
    <property type="entry name" value="SBP_5_dom"/>
</dbReference>
<feature type="chain" id="PRO_5045637534" evidence="4">
    <location>
        <begin position="23"/>
        <end position="524"/>
    </location>
</feature>
<evidence type="ECO:0000313" key="6">
    <source>
        <dbReference type="EMBL" id="MBL0428428.1"/>
    </source>
</evidence>
<evidence type="ECO:0000256" key="1">
    <source>
        <dbReference type="ARBA" id="ARBA00005695"/>
    </source>
</evidence>
<protein>
    <submittedName>
        <fullName evidence="6">ABC transporter substrate-binding protein</fullName>
    </submittedName>
</protein>
<dbReference type="RefSeq" id="WP_201693056.1">
    <property type="nucleotide sequence ID" value="NZ_JAEQND010000018.1"/>
</dbReference>
<dbReference type="Gene3D" id="3.10.105.10">
    <property type="entry name" value="Dipeptide-binding Protein, Domain 3"/>
    <property type="match status" value="1"/>
</dbReference>
<feature type="signal peptide" evidence="4">
    <location>
        <begin position="1"/>
        <end position="22"/>
    </location>
</feature>
<dbReference type="PIRSF" id="PIRSF002741">
    <property type="entry name" value="MppA"/>
    <property type="match status" value="1"/>
</dbReference>
<gene>
    <name evidence="6" type="ORF">JI746_25210</name>
</gene>
<dbReference type="EMBL" id="JAEQND010000018">
    <property type="protein sequence ID" value="MBL0428428.1"/>
    <property type="molecule type" value="Genomic_DNA"/>
</dbReference>
<comment type="caution">
    <text evidence="6">The sequence shown here is derived from an EMBL/GenBank/DDBJ whole genome shotgun (WGS) entry which is preliminary data.</text>
</comment>
<dbReference type="InterPro" id="IPR039424">
    <property type="entry name" value="SBP_5"/>
</dbReference>
<dbReference type="PANTHER" id="PTHR30290">
    <property type="entry name" value="PERIPLASMIC BINDING COMPONENT OF ABC TRANSPORTER"/>
    <property type="match status" value="1"/>
</dbReference>
<evidence type="ECO:0000256" key="2">
    <source>
        <dbReference type="ARBA" id="ARBA00022448"/>
    </source>
</evidence>
<keyword evidence="7" id="KW-1185">Reference proteome</keyword>
<sequence length="524" mass="59161">MTFPRAWALLLGLCLSWSLAPAQVLRWASQGDVQTLDPHSQNEVMTNSINGQVYEPLLRRDQQLRLVPGLATSWTQLDPTTWRMTLRGGVRFHDGSPFTADDVVFSIRRAQQSTSAFQAYASAMGEPRRIDDLTVEFALPQFNPVFLEQASLVMIMSRAWSEQHGAGTPLDFRTGEVKFTSLHSNGTGPYVLVSRQPDVKSVFRRNPSWWGKFDGNVQEVVYTPLRSDATRTAGLLSGQLDLVLDPSPQDVQKLREHPDIRVLEGVENRIIFVGMDQARDQLLYGGEKGRNPFKDLRVRRAMYQAIDIDTLKTRLMRNLSVPTGSMMHNSLGTFSDPEFERRLPYDPAAARRLLAEAGYANGFAVTMDCPNDRYIHDEEICLALAAMWSQVGVKVSVNAMPRAPYFAKGQKLDTSLYLLGWGGSITDAETTLTPVLRPRGEKGIGFWNWGNYRNARLDELAAASSLEPDPAKRAELIKAAFREHNAQIHHIPLHRQVIPWAMRRNVTAVHRADNWLEWRWVVVK</sequence>
<organism evidence="6 7">
    <name type="scientific">Ramlibacter alkalitolerans</name>
    <dbReference type="NCBI Taxonomy" id="2039631"/>
    <lineage>
        <taxon>Bacteria</taxon>
        <taxon>Pseudomonadati</taxon>
        <taxon>Pseudomonadota</taxon>
        <taxon>Betaproteobacteria</taxon>
        <taxon>Burkholderiales</taxon>
        <taxon>Comamonadaceae</taxon>
        <taxon>Ramlibacter</taxon>
    </lineage>
</organism>
<feature type="domain" description="Solute-binding protein family 5" evidence="5">
    <location>
        <begin position="66"/>
        <end position="440"/>
    </location>
</feature>
<dbReference type="SUPFAM" id="SSF53850">
    <property type="entry name" value="Periplasmic binding protein-like II"/>
    <property type="match status" value="1"/>
</dbReference>
<proteinExistence type="inferred from homology"/>
<dbReference type="CDD" id="cd08498">
    <property type="entry name" value="PBP2_NikA_DppA_OppA_like_2"/>
    <property type="match status" value="1"/>
</dbReference>
<name>A0ABS1JW24_9BURK</name>
<keyword evidence="3 4" id="KW-0732">Signal</keyword>
<dbReference type="Gene3D" id="3.40.190.10">
    <property type="entry name" value="Periplasmic binding protein-like II"/>
    <property type="match status" value="1"/>
</dbReference>
<dbReference type="PANTHER" id="PTHR30290:SF9">
    <property type="entry name" value="OLIGOPEPTIDE-BINDING PROTEIN APPA"/>
    <property type="match status" value="1"/>
</dbReference>
<dbReference type="InterPro" id="IPR030678">
    <property type="entry name" value="Peptide/Ni-bd"/>
</dbReference>
<dbReference type="Pfam" id="PF00496">
    <property type="entry name" value="SBP_bac_5"/>
    <property type="match status" value="1"/>
</dbReference>
<accession>A0ABS1JW24</accession>
<evidence type="ECO:0000313" key="7">
    <source>
        <dbReference type="Proteomes" id="UP000622707"/>
    </source>
</evidence>